<gene>
    <name evidence="7" type="ORF">TsocGM_12160</name>
</gene>
<evidence type="ECO:0000313" key="8">
    <source>
        <dbReference type="Proteomes" id="UP000280296"/>
    </source>
</evidence>
<evidence type="ECO:0000259" key="6">
    <source>
        <dbReference type="SMART" id="SM00822"/>
    </source>
</evidence>
<dbReference type="AlphaFoldDB" id="A0A432MJX5"/>
<dbReference type="SUPFAM" id="SSF51735">
    <property type="entry name" value="NAD(P)-binding Rossmann-fold domains"/>
    <property type="match status" value="1"/>
</dbReference>
<reference evidence="7 8" key="2">
    <citation type="submission" date="2019-01" db="EMBL/GenBank/DDBJ databases">
        <title>Tautonia sociabilis, a novel thermotolerant planctomycete of Isosphaeraceae family, isolated from a 4000 m deep subterranean habitat.</title>
        <authorList>
            <person name="Kovaleva O.L."/>
            <person name="Elcheninov A.G."/>
            <person name="Van Heerden E."/>
            <person name="Toshchakov S.V."/>
            <person name="Novikov A."/>
            <person name="Bonch-Osmolovskaya E.A."/>
            <person name="Kublanov I.V."/>
        </authorList>
    </citation>
    <scope>NUCLEOTIDE SEQUENCE [LARGE SCALE GENOMIC DNA]</scope>
    <source>
        <strain evidence="7 8">GM2012</strain>
    </source>
</reference>
<dbReference type="GO" id="GO:0016491">
    <property type="term" value="F:oxidoreductase activity"/>
    <property type="evidence" value="ECO:0007669"/>
    <property type="project" value="UniProtKB-KW"/>
</dbReference>
<dbReference type="PRINTS" id="PR00080">
    <property type="entry name" value="SDRFAMILY"/>
</dbReference>
<dbReference type="SMART" id="SM00822">
    <property type="entry name" value="PKS_KR"/>
    <property type="match status" value="1"/>
</dbReference>
<evidence type="ECO:0000313" key="7">
    <source>
        <dbReference type="EMBL" id="RUL87428.1"/>
    </source>
</evidence>
<dbReference type="InterPro" id="IPR036291">
    <property type="entry name" value="NAD(P)-bd_dom_sf"/>
</dbReference>
<dbReference type="Proteomes" id="UP000280296">
    <property type="component" value="Unassembled WGS sequence"/>
</dbReference>
<organism evidence="7 8">
    <name type="scientific">Tautonia sociabilis</name>
    <dbReference type="NCBI Taxonomy" id="2080755"/>
    <lineage>
        <taxon>Bacteria</taxon>
        <taxon>Pseudomonadati</taxon>
        <taxon>Planctomycetota</taxon>
        <taxon>Planctomycetia</taxon>
        <taxon>Isosphaerales</taxon>
        <taxon>Isosphaeraceae</taxon>
        <taxon>Tautonia</taxon>
    </lineage>
</organism>
<feature type="compositionally biased region" description="Pro residues" evidence="4">
    <location>
        <begin position="298"/>
        <end position="307"/>
    </location>
</feature>
<proteinExistence type="inferred from homology"/>
<feature type="region of interest" description="Disordered" evidence="4">
    <location>
        <begin position="284"/>
        <end position="326"/>
    </location>
</feature>
<feature type="transmembrane region" description="Helical" evidence="5">
    <location>
        <begin position="254"/>
        <end position="276"/>
    </location>
</feature>
<accession>A0A432MJX5</accession>
<dbReference type="Pfam" id="PF00106">
    <property type="entry name" value="adh_short"/>
    <property type="match status" value="1"/>
</dbReference>
<evidence type="ECO:0000256" key="3">
    <source>
        <dbReference type="RuleBase" id="RU000363"/>
    </source>
</evidence>
<dbReference type="RefSeq" id="WP_126725644.1">
    <property type="nucleotide sequence ID" value="NZ_RYZH01000021.1"/>
</dbReference>
<protein>
    <submittedName>
        <fullName evidence="7">SDR family NAD(P)-dependent oxidoreductase</fullName>
    </submittedName>
</protein>
<dbReference type="PROSITE" id="PS00061">
    <property type="entry name" value="ADH_SHORT"/>
    <property type="match status" value="1"/>
</dbReference>
<dbReference type="PANTHER" id="PTHR44196">
    <property type="entry name" value="DEHYDROGENASE/REDUCTASE SDR FAMILY MEMBER 7B"/>
    <property type="match status" value="1"/>
</dbReference>
<dbReference type="Gene3D" id="3.40.50.720">
    <property type="entry name" value="NAD(P)-binding Rossmann-like Domain"/>
    <property type="match status" value="1"/>
</dbReference>
<evidence type="ECO:0000256" key="4">
    <source>
        <dbReference type="SAM" id="MobiDB-lite"/>
    </source>
</evidence>
<keyword evidence="5" id="KW-0812">Transmembrane</keyword>
<dbReference type="InterPro" id="IPR020904">
    <property type="entry name" value="Sc_DH/Rdtase_CS"/>
</dbReference>
<evidence type="ECO:0000256" key="2">
    <source>
        <dbReference type="ARBA" id="ARBA00023002"/>
    </source>
</evidence>
<evidence type="ECO:0000256" key="1">
    <source>
        <dbReference type="ARBA" id="ARBA00006484"/>
    </source>
</evidence>
<dbReference type="InterPro" id="IPR057326">
    <property type="entry name" value="KR_dom"/>
</dbReference>
<keyword evidence="5" id="KW-1133">Transmembrane helix</keyword>
<feature type="domain" description="Ketoreductase" evidence="6">
    <location>
        <begin position="7"/>
        <end position="190"/>
    </location>
</feature>
<dbReference type="InterPro" id="IPR002347">
    <property type="entry name" value="SDR_fam"/>
</dbReference>
<dbReference type="PRINTS" id="PR00081">
    <property type="entry name" value="GDHRDH"/>
</dbReference>
<reference evidence="7 8" key="1">
    <citation type="submission" date="2018-12" db="EMBL/GenBank/DDBJ databases">
        <authorList>
            <person name="Toschakov S.V."/>
        </authorList>
    </citation>
    <scope>NUCLEOTIDE SEQUENCE [LARGE SCALE GENOMIC DNA]</scope>
    <source>
        <strain evidence="7 8">GM2012</strain>
    </source>
</reference>
<comment type="caution">
    <text evidence="7">The sequence shown here is derived from an EMBL/GenBank/DDBJ whole genome shotgun (WGS) entry which is preliminary data.</text>
</comment>
<feature type="compositionally biased region" description="Basic and acidic residues" evidence="4">
    <location>
        <begin position="284"/>
        <end position="296"/>
    </location>
</feature>
<keyword evidence="8" id="KW-1185">Reference proteome</keyword>
<keyword evidence="2" id="KW-0560">Oxidoreductase</keyword>
<dbReference type="GO" id="GO:0016020">
    <property type="term" value="C:membrane"/>
    <property type="evidence" value="ECO:0007669"/>
    <property type="project" value="TreeGrafter"/>
</dbReference>
<dbReference type="OrthoDB" id="9808814at2"/>
<sequence>MNATASKVVLITGASAGLGAAVARELAGRGHRLALVARRADLLERVAEEIRSRGGTAACLPDDLADPGAPARIVEAVSRHFGTLDVLINNAGIGLPDFFGRSDPDALRRQVEVNLTAPLVLARLALPMLIESKGIVVNIGSGIVRLPNPSLGAYGATKAGLSYWTDALRRELRHLGVRVCLVELGPVETEFFDAVGRLEGGDRGLLGPTPAGFVYNAMRDRPPGLMMAPLSEAARRIAGLVDAPRPLLAVSRRVIWPVRLAGAFFGLLPVLADLAVSGMIRRVDRERPGPVPRRPEAPGTPPSPSPSPAEEEGASPQVMASRSDSR</sequence>
<keyword evidence="5" id="KW-0472">Membrane</keyword>
<comment type="similarity">
    <text evidence="1 3">Belongs to the short-chain dehydrogenases/reductases (SDR) family.</text>
</comment>
<dbReference type="EMBL" id="RYZH01000021">
    <property type="protein sequence ID" value="RUL87428.1"/>
    <property type="molecule type" value="Genomic_DNA"/>
</dbReference>
<name>A0A432MJX5_9BACT</name>
<evidence type="ECO:0000256" key="5">
    <source>
        <dbReference type="SAM" id="Phobius"/>
    </source>
</evidence>
<dbReference type="PANTHER" id="PTHR44196:SF1">
    <property type="entry name" value="DEHYDROGENASE_REDUCTASE SDR FAMILY MEMBER 7B"/>
    <property type="match status" value="1"/>
</dbReference>